<name>A0A7J8YYN1_9ROSI</name>
<dbReference type="PANTHER" id="PTHR35218">
    <property type="entry name" value="RNASE H DOMAIN-CONTAINING PROTEIN"/>
    <property type="match status" value="1"/>
</dbReference>
<proteinExistence type="predicted"/>
<feature type="region of interest" description="Disordered" evidence="1">
    <location>
        <begin position="1"/>
        <end position="24"/>
    </location>
</feature>
<dbReference type="AlphaFoldDB" id="A0A7J8YYN1"/>
<comment type="caution">
    <text evidence="2">The sequence shown here is derived from an EMBL/GenBank/DDBJ whole genome shotgun (WGS) entry which is preliminary data.</text>
</comment>
<organism evidence="2 3">
    <name type="scientific">Gossypium laxum</name>
    <dbReference type="NCBI Taxonomy" id="34288"/>
    <lineage>
        <taxon>Eukaryota</taxon>
        <taxon>Viridiplantae</taxon>
        <taxon>Streptophyta</taxon>
        <taxon>Embryophyta</taxon>
        <taxon>Tracheophyta</taxon>
        <taxon>Spermatophyta</taxon>
        <taxon>Magnoliopsida</taxon>
        <taxon>eudicotyledons</taxon>
        <taxon>Gunneridae</taxon>
        <taxon>Pentapetalae</taxon>
        <taxon>rosids</taxon>
        <taxon>malvids</taxon>
        <taxon>Malvales</taxon>
        <taxon>Malvaceae</taxon>
        <taxon>Malvoideae</taxon>
        <taxon>Gossypium</taxon>
    </lineage>
</organism>
<accession>A0A7J8YYN1</accession>
<evidence type="ECO:0000313" key="3">
    <source>
        <dbReference type="Proteomes" id="UP000593574"/>
    </source>
</evidence>
<gene>
    <name evidence="2" type="ORF">Golax_016870</name>
</gene>
<dbReference type="Proteomes" id="UP000593574">
    <property type="component" value="Unassembled WGS sequence"/>
</dbReference>
<sequence>QRPNERVGREVGENTRQKPPSLTINNEPSLSIIEAVEEIIHGLHSHVGESSRMVDDVVVGDASGDESLEDVDVRISGVRVEVVIAKLGFDYSFRVELVGFAGGIRLLWKEGSSVEVLKAYPQFIHVRIWDRRCHRPFLYTAVYASPKRGLRAQLWEHLDLLASGINEP</sequence>
<dbReference type="PANTHER" id="PTHR35218:SF9">
    <property type="entry name" value="ENDONUCLEASE_EXONUCLEASE_PHOSPHATASE DOMAIN-CONTAINING PROTEIN"/>
    <property type="match status" value="1"/>
</dbReference>
<feature type="compositionally biased region" description="Basic and acidic residues" evidence="1">
    <location>
        <begin position="1"/>
        <end position="16"/>
    </location>
</feature>
<reference evidence="2 3" key="1">
    <citation type="journal article" date="2019" name="Genome Biol. Evol.">
        <title>Insights into the evolution of the New World diploid cottons (Gossypium, subgenus Houzingenia) based on genome sequencing.</title>
        <authorList>
            <person name="Grover C.E."/>
            <person name="Arick M.A. 2nd"/>
            <person name="Thrash A."/>
            <person name="Conover J.L."/>
            <person name="Sanders W.S."/>
            <person name="Peterson D.G."/>
            <person name="Frelichowski J.E."/>
            <person name="Scheffler J.A."/>
            <person name="Scheffler B.E."/>
            <person name="Wendel J.F."/>
        </authorList>
    </citation>
    <scope>NUCLEOTIDE SEQUENCE [LARGE SCALE GENOMIC DNA]</scope>
    <source>
        <strain evidence="2">4</strain>
        <tissue evidence="2">Leaf</tissue>
    </source>
</reference>
<protein>
    <submittedName>
        <fullName evidence="2">Uncharacterized protein</fullName>
    </submittedName>
</protein>
<evidence type="ECO:0000313" key="2">
    <source>
        <dbReference type="EMBL" id="MBA0704625.1"/>
    </source>
</evidence>
<evidence type="ECO:0000256" key="1">
    <source>
        <dbReference type="SAM" id="MobiDB-lite"/>
    </source>
</evidence>
<feature type="non-terminal residue" evidence="2">
    <location>
        <position position="1"/>
    </location>
</feature>
<dbReference type="EMBL" id="JABEZV010000001">
    <property type="protein sequence ID" value="MBA0704625.1"/>
    <property type="molecule type" value="Genomic_DNA"/>
</dbReference>
<keyword evidence="3" id="KW-1185">Reference proteome</keyword>